<evidence type="ECO:0000313" key="3">
    <source>
        <dbReference type="Proteomes" id="UP000324298"/>
    </source>
</evidence>
<accession>A0A5A9XN16</accession>
<dbReference type="AlphaFoldDB" id="A0A5A9XN16"/>
<organism evidence="2 3">
    <name type="scientific">Oryzomonas rubra</name>
    <dbReference type="NCBI Taxonomy" id="2509454"/>
    <lineage>
        <taxon>Bacteria</taxon>
        <taxon>Pseudomonadati</taxon>
        <taxon>Thermodesulfobacteriota</taxon>
        <taxon>Desulfuromonadia</taxon>
        <taxon>Geobacterales</taxon>
        <taxon>Geobacteraceae</taxon>
        <taxon>Oryzomonas</taxon>
    </lineage>
</organism>
<feature type="domain" description="DUF362" evidence="1">
    <location>
        <begin position="65"/>
        <end position="260"/>
    </location>
</feature>
<dbReference type="Proteomes" id="UP000324298">
    <property type="component" value="Unassembled WGS sequence"/>
</dbReference>
<dbReference type="Pfam" id="PF04015">
    <property type="entry name" value="DUF362"/>
    <property type="match status" value="1"/>
</dbReference>
<evidence type="ECO:0000259" key="1">
    <source>
        <dbReference type="Pfam" id="PF04015"/>
    </source>
</evidence>
<reference evidence="2 3" key="1">
    <citation type="submission" date="2019-04" db="EMBL/GenBank/DDBJ databases">
        <title>Geobacter ruber sp. nov., ferric-reducing bacteria isolated from paddy soil.</title>
        <authorList>
            <person name="Xu Z."/>
            <person name="Masuda Y."/>
            <person name="Itoh H."/>
            <person name="Senoo K."/>
        </authorList>
    </citation>
    <scope>NUCLEOTIDE SEQUENCE [LARGE SCALE GENOMIC DNA]</scope>
    <source>
        <strain evidence="2 3">Red88</strain>
    </source>
</reference>
<protein>
    <submittedName>
        <fullName evidence="2">DUF362 domain-containing protein</fullName>
    </submittedName>
</protein>
<dbReference type="RefSeq" id="WP_149306104.1">
    <property type="nucleotide sequence ID" value="NZ_SRSD01000002.1"/>
</dbReference>
<sequence>MDRRAFLKTATAVSLFTPSLVKEALAAKEQSVVAVAEGKDYRAITRKAVNAIGGMRRFVKAGDVVVVKPNMGWDRSTEFAANTHPQVVRALVEECLAAGAKKVKVFDYTCNDSRRCYVNSGIEGALKGMRNVECKQIEQERFKKVTLNGRFLKEWELYDEVLSANVFINVPIAKHHGLSKVTMGLKNIMGIMGGNRGYIHRNLDVALADVNARVRSHLTVIDATRILTAHGPQGGSLADVKVLNKVIASTDIVAADAFATTLFGLKPADIPVIATAHKRGLGEMDLGRIKVVRA</sequence>
<gene>
    <name evidence="2" type="ORF">ET418_02970</name>
</gene>
<dbReference type="EMBL" id="SRSD01000002">
    <property type="protein sequence ID" value="KAA0893945.1"/>
    <property type="molecule type" value="Genomic_DNA"/>
</dbReference>
<comment type="caution">
    <text evidence="2">The sequence shown here is derived from an EMBL/GenBank/DDBJ whole genome shotgun (WGS) entry which is preliminary data.</text>
</comment>
<evidence type="ECO:0000313" key="2">
    <source>
        <dbReference type="EMBL" id="KAA0893945.1"/>
    </source>
</evidence>
<keyword evidence="3" id="KW-1185">Reference proteome</keyword>
<proteinExistence type="predicted"/>
<name>A0A5A9XN16_9BACT</name>
<dbReference type="InterPro" id="IPR007160">
    <property type="entry name" value="DUF362"/>
</dbReference>
<dbReference type="OrthoDB" id="9785671at2"/>